<feature type="compositionally biased region" description="Acidic residues" evidence="3">
    <location>
        <begin position="294"/>
        <end position="312"/>
    </location>
</feature>
<dbReference type="AlphaFoldDB" id="A0A7S2HCJ8"/>
<dbReference type="InterPro" id="IPR052420">
    <property type="entry name" value="Espin/Espin-like"/>
</dbReference>
<feature type="region of interest" description="Disordered" evidence="3">
    <location>
        <begin position="1"/>
        <end position="81"/>
    </location>
</feature>
<keyword evidence="1" id="KW-0677">Repeat</keyword>
<feature type="compositionally biased region" description="Basic and acidic residues" evidence="3">
    <location>
        <begin position="283"/>
        <end position="293"/>
    </location>
</feature>
<sequence>MAPRRSTSLTSPTTDDDQKEPQRRSSKDHLLVLTSSLRSSSQQKQPIKRSSIRSVSSNDDSNSSTCSAPPPSTEKQKRRSSSLLNSIFKSSNNPSIHKLVEHKEWDALLERLETPVGQAQVTNVDFTGYTVLYDVCEKNPPLEVVRRVLKAFPEAIKIKDLFSRLPLHVACAKGADLEIIRLLVKVFPGGVLHKDHTGRLALHYAVEYACKIVAGEEDEECSSSGGGITDVASLYGTIQTLTNVKASVIHMKDKKGEDAAALARRLGGGSAFSKNIMKHFQEVDSKDSEKWANSDDDEDNDDDSDDSEYEGY</sequence>
<reference evidence="4" key="1">
    <citation type="submission" date="2021-01" db="EMBL/GenBank/DDBJ databases">
        <authorList>
            <person name="Corre E."/>
            <person name="Pelletier E."/>
            <person name="Niang G."/>
            <person name="Scheremetjew M."/>
            <person name="Finn R."/>
            <person name="Kale V."/>
            <person name="Holt S."/>
            <person name="Cochrane G."/>
            <person name="Meng A."/>
            <person name="Brown T."/>
            <person name="Cohen L."/>
        </authorList>
    </citation>
    <scope>NUCLEOTIDE SEQUENCE</scope>
    <source>
        <strain evidence="4">CCMP826</strain>
    </source>
</reference>
<feature type="region of interest" description="Disordered" evidence="3">
    <location>
        <begin position="283"/>
        <end position="312"/>
    </location>
</feature>
<feature type="compositionally biased region" description="Low complexity" evidence="3">
    <location>
        <begin position="52"/>
        <end position="64"/>
    </location>
</feature>
<dbReference type="InterPro" id="IPR036770">
    <property type="entry name" value="Ankyrin_rpt-contain_sf"/>
</dbReference>
<dbReference type="GO" id="GO:0005737">
    <property type="term" value="C:cytoplasm"/>
    <property type="evidence" value="ECO:0007669"/>
    <property type="project" value="TreeGrafter"/>
</dbReference>
<evidence type="ECO:0000313" key="4">
    <source>
        <dbReference type="EMBL" id="CAD9486786.1"/>
    </source>
</evidence>
<dbReference type="PANTHER" id="PTHR24153">
    <property type="entry name" value="ESPIN"/>
    <property type="match status" value="1"/>
</dbReference>
<proteinExistence type="predicted"/>
<dbReference type="SUPFAM" id="SSF48403">
    <property type="entry name" value="Ankyrin repeat"/>
    <property type="match status" value="1"/>
</dbReference>
<feature type="compositionally biased region" description="Low complexity" evidence="3">
    <location>
        <begin position="31"/>
        <end position="41"/>
    </location>
</feature>
<feature type="compositionally biased region" description="Low complexity" evidence="3">
    <location>
        <begin position="1"/>
        <end position="13"/>
    </location>
</feature>
<evidence type="ECO:0000256" key="1">
    <source>
        <dbReference type="ARBA" id="ARBA00022737"/>
    </source>
</evidence>
<name>A0A7S2HCJ8_9STRA</name>
<gene>
    <name evidence="4" type="ORF">HTAM1171_LOCUS4773</name>
</gene>
<evidence type="ECO:0000256" key="2">
    <source>
        <dbReference type="ARBA" id="ARBA00023043"/>
    </source>
</evidence>
<organism evidence="4">
    <name type="scientific">Helicotheca tamesis</name>
    <dbReference type="NCBI Taxonomy" id="374047"/>
    <lineage>
        <taxon>Eukaryota</taxon>
        <taxon>Sar</taxon>
        <taxon>Stramenopiles</taxon>
        <taxon>Ochrophyta</taxon>
        <taxon>Bacillariophyta</taxon>
        <taxon>Mediophyceae</taxon>
        <taxon>Lithodesmiophycidae</taxon>
        <taxon>Lithodesmiales</taxon>
        <taxon>Lithodesmiaceae</taxon>
        <taxon>Helicotheca</taxon>
    </lineage>
</organism>
<dbReference type="Pfam" id="PF12796">
    <property type="entry name" value="Ank_2"/>
    <property type="match status" value="1"/>
</dbReference>
<dbReference type="GO" id="GO:0051017">
    <property type="term" value="P:actin filament bundle assembly"/>
    <property type="evidence" value="ECO:0007669"/>
    <property type="project" value="TreeGrafter"/>
</dbReference>
<evidence type="ECO:0000256" key="3">
    <source>
        <dbReference type="SAM" id="MobiDB-lite"/>
    </source>
</evidence>
<feature type="compositionally biased region" description="Basic and acidic residues" evidence="3">
    <location>
        <begin position="19"/>
        <end position="30"/>
    </location>
</feature>
<dbReference type="Gene3D" id="1.25.40.20">
    <property type="entry name" value="Ankyrin repeat-containing domain"/>
    <property type="match status" value="1"/>
</dbReference>
<dbReference type="InterPro" id="IPR002110">
    <property type="entry name" value="Ankyrin_rpt"/>
</dbReference>
<dbReference type="PANTHER" id="PTHR24153:SF8">
    <property type="entry name" value="FORKED, ISOFORM F"/>
    <property type="match status" value="1"/>
</dbReference>
<keyword evidence="2" id="KW-0040">ANK repeat</keyword>
<protein>
    <submittedName>
        <fullName evidence="4">Uncharacterized protein</fullName>
    </submittedName>
</protein>
<dbReference type="EMBL" id="HBGV01007785">
    <property type="protein sequence ID" value="CAD9486786.1"/>
    <property type="molecule type" value="Transcribed_RNA"/>
</dbReference>
<dbReference type="GO" id="GO:0051015">
    <property type="term" value="F:actin filament binding"/>
    <property type="evidence" value="ECO:0007669"/>
    <property type="project" value="TreeGrafter"/>
</dbReference>
<accession>A0A7S2HCJ8</accession>